<feature type="compositionally biased region" description="Low complexity" evidence="1">
    <location>
        <begin position="43"/>
        <end position="54"/>
    </location>
</feature>
<protein>
    <recommendedName>
        <fullName evidence="4">SMP domain-containing protein</fullName>
    </recommendedName>
</protein>
<keyword evidence="3" id="KW-1185">Reference proteome</keyword>
<evidence type="ECO:0008006" key="4">
    <source>
        <dbReference type="Google" id="ProtNLM"/>
    </source>
</evidence>
<organism evidence="2 3">
    <name type="scientific">Penicillium angulare</name>
    <dbReference type="NCBI Taxonomy" id="116970"/>
    <lineage>
        <taxon>Eukaryota</taxon>
        <taxon>Fungi</taxon>
        <taxon>Dikarya</taxon>
        <taxon>Ascomycota</taxon>
        <taxon>Pezizomycotina</taxon>
        <taxon>Eurotiomycetes</taxon>
        <taxon>Eurotiomycetidae</taxon>
        <taxon>Eurotiales</taxon>
        <taxon>Aspergillaceae</taxon>
        <taxon>Penicillium</taxon>
    </lineage>
</organism>
<gene>
    <name evidence="2" type="ORF">N7456_010327</name>
</gene>
<name>A0A9W9F6L8_9EURO</name>
<sequence length="76" mass="7229">MSHQMSKSDAARIQSGQAKSGGDMSSGGFAARAQGAADRHAHAAQGSQPSNNSGGNAGAGKGGSAGSSNTGAQGKR</sequence>
<accession>A0A9W9F6L8</accession>
<evidence type="ECO:0000256" key="1">
    <source>
        <dbReference type="SAM" id="MobiDB-lite"/>
    </source>
</evidence>
<proteinExistence type="predicted"/>
<reference evidence="2" key="2">
    <citation type="journal article" date="2023" name="IMA Fungus">
        <title>Comparative genomic study of the Penicillium genus elucidates a diverse pangenome and 15 lateral gene transfer events.</title>
        <authorList>
            <person name="Petersen C."/>
            <person name="Sorensen T."/>
            <person name="Nielsen M.R."/>
            <person name="Sondergaard T.E."/>
            <person name="Sorensen J.L."/>
            <person name="Fitzpatrick D.A."/>
            <person name="Frisvad J.C."/>
            <person name="Nielsen K.L."/>
        </authorList>
    </citation>
    <scope>NUCLEOTIDE SEQUENCE</scope>
    <source>
        <strain evidence="2">IBT 30069</strain>
    </source>
</reference>
<evidence type="ECO:0000313" key="3">
    <source>
        <dbReference type="Proteomes" id="UP001149165"/>
    </source>
</evidence>
<feature type="compositionally biased region" description="Gly residues" evidence="1">
    <location>
        <begin position="55"/>
        <end position="65"/>
    </location>
</feature>
<feature type="compositionally biased region" description="Low complexity" evidence="1">
    <location>
        <begin position="66"/>
        <end position="76"/>
    </location>
</feature>
<dbReference type="EMBL" id="JAPQKH010000006">
    <property type="protein sequence ID" value="KAJ5094466.1"/>
    <property type="molecule type" value="Genomic_DNA"/>
</dbReference>
<feature type="region of interest" description="Disordered" evidence="1">
    <location>
        <begin position="1"/>
        <end position="76"/>
    </location>
</feature>
<dbReference type="Proteomes" id="UP001149165">
    <property type="component" value="Unassembled WGS sequence"/>
</dbReference>
<reference evidence="2" key="1">
    <citation type="submission" date="2022-11" db="EMBL/GenBank/DDBJ databases">
        <authorList>
            <person name="Petersen C."/>
        </authorList>
    </citation>
    <scope>NUCLEOTIDE SEQUENCE</scope>
    <source>
        <strain evidence="2">IBT 30069</strain>
    </source>
</reference>
<comment type="caution">
    <text evidence="2">The sequence shown here is derived from an EMBL/GenBank/DDBJ whole genome shotgun (WGS) entry which is preliminary data.</text>
</comment>
<evidence type="ECO:0000313" key="2">
    <source>
        <dbReference type="EMBL" id="KAJ5094466.1"/>
    </source>
</evidence>
<dbReference type="AlphaFoldDB" id="A0A9W9F6L8"/>